<accession>A0A0B7A8C6</accession>
<feature type="non-terminal residue" evidence="1">
    <location>
        <position position="52"/>
    </location>
</feature>
<gene>
    <name evidence="1" type="primary">ORF103636</name>
</gene>
<dbReference type="AlphaFoldDB" id="A0A0B7A8C6"/>
<protein>
    <submittedName>
        <fullName evidence="1">Uncharacterized protein</fullName>
    </submittedName>
</protein>
<organism evidence="1">
    <name type="scientific">Arion vulgaris</name>
    <dbReference type="NCBI Taxonomy" id="1028688"/>
    <lineage>
        <taxon>Eukaryota</taxon>
        <taxon>Metazoa</taxon>
        <taxon>Spiralia</taxon>
        <taxon>Lophotrochozoa</taxon>
        <taxon>Mollusca</taxon>
        <taxon>Gastropoda</taxon>
        <taxon>Heterobranchia</taxon>
        <taxon>Euthyneura</taxon>
        <taxon>Panpulmonata</taxon>
        <taxon>Eupulmonata</taxon>
        <taxon>Stylommatophora</taxon>
        <taxon>Helicina</taxon>
        <taxon>Arionoidea</taxon>
        <taxon>Arionidae</taxon>
        <taxon>Arion</taxon>
    </lineage>
</organism>
<dbReference type="EMBL" id="HACG01030379">
    <property type="protein sequence ID" value="CEK77244.1"/>
    <property type="molecule type" value="Transcribed_RNA"/>
</dbReference>
<name>A0A0B7A8C6_9EUPU</name>
<proteinExistence type="predicted"/>
<sequence length="52" mass="6022">MHSLGFDLLIYINHSIACQFIHALIVLHPRITCDKDDDECLDFFTNCIHCLC</sequence>
<evidence type="ECO:0000313" key="1">
    <source>
        <dbReference type="EMBL" id="CEK77244.1"/>
    </source>
</evidence>
<reference evidence="1" key="1">
    <citation type="submission" date="2014-12" db="EMBL/GenBank/DDBJ databases">
        <title>Insight into the proteome of Arion vulgaris.</title>
        <authorList>
            <person name="Aradska J."/>
            <person name="Bulat T."/>
            <person name="Smidak R."/>
            <person name="Sarate P."/>
            <person name="Gangsoo J."/>
            <person name="Sialana F."/>
            <person name="Bilban M."/>
            <person name="Lubec G."/>
        </authorList>
    </citation>
    <scope>NUCLEOTIDE SEQUENCE</scope>
    <source>
        <tissue evidence="1">Skin</tissue>
    </source>
</reference>